<comment type="similarity">
    <text evidence="1 4">Belongs to the proteasome subunit S1 family.</text>
</comment>
<gene>
    <name evidence="8" type="ORF">X943_003906</name>
</gene>
<feature type="compositionally biased region" description="Basic and acidic residues" evidence="5">
    <location>
        <begin position="841"/>
        <end position="850"/>
    </location>
</feature>
<dbReference type="EMBL" id="JAHBMH010000024">
    <property type="protein sequence ID" value="KAK1938735.1"/>
    <property type="molecule type" value="Genomic_DNA"/>
</dbReference>
<dbReference type="InterPro" id="IPR011989">
    <property type="entry name" value="ARM-like"/>
</dbReference>
<dbReference type="GO" id="GO:0030234">
    <property type="term" value="F:enzyme regulator activity"/>
    <property type="evidence" value="ECO:0007669"/>
    <property type="project" value="UniProtKB-UniRule"/>
</dbReference>
<evidence type="ECO:0000259" key="7">
    <source>
        <dbReference type="Pfam" id="PF21505"/>
    </source>
</evidence>
<name>A0AAD9LJH9_BABDI</name>
<reference evidence="8" key="2">
    <citation type="submission" date="2021-05" db="EMBL/GenBank/DDBJ databases">
        <authorList>
            <person name="Pain A."/>
        </authorList>
    </citation>
    <scope>NUCLEOTIDE SEQUENCE</scope>
    <source>
        <strain evidence="8">1802A</strain>
    </source>
</reference>
<keyword evidence="2" id="KW-0677">Repeat</keyword>
<dbReference type="SUPFAM" id="SSF48371">
    <property type="entry name" value="ARM repeat"/>
    <property type="match status" value="1"/>
</dbReference>
<dbReference type="GO" id="GO:0034515">
    <property type="term" value="C:proteasome storage granule"/>
    <property type="evidence" value="ECO:0007669"/>
    <property type="project" value="TreeGrafter"/>
</dbReference>
<feature type="domain" description="26S proteasome regulatory subunit RPN2 C-terminal" evidence="6">
    <location>
        <begin position="771"/>
        <end position="981"/>
    </location>
</feature>
<dbReference type="Pfam" id="PF18004">
    <property type="entry name" value="RPN2_C"/>
    <property type="match status" value="1"/>
</dbReference>
<dbReference type="PANTHER" id="PTHR10943:SF2">
    <property type="entry name" value="26S PROTEASOME NON-ATPASE REGULATORY SUBUNIT 1"/>
    <property type="match status" value="1"/>
</dbReference>
<dbReference type="PANTHER" id="PTHR10943">
    <property type="entry name" value="26S PROTEASOME NON-ATPASE REGULATORY SUBUNIT"/>
    <property type="match status" value="1"/>
</dbReference>
<dbReference type="PIRSF" id="PIRSF015947">
    <property type="entry name" value="26S_Psome_Rpn2"/>
    <property type="match status" value="1"/>
</dbReference>
<evidence type="ECO:0000256" key="5">
    <source>
        <dbReference type="SAM" id="MobiDB-lite"/>
    </source>
</evidence>
<dbReference type="InterPro" id="IPR002015">
    <property type="entry name" value="Proteasome/cyclosome_rpt"/>
</dbReference>
<sequence length="1001" mass="110068">MDATSAAPPLGNNFLGSISSAEPVLALLNDHTEQSRELGLRQLNAIIDTFWPEIADSLPFVQKIYEDPKCTSRQLAALVISKVHYHLGDYPNALVYALNAGDHFDLNEASEFTNIIIAKAVSEYIKIRQESQSERSPRENGGIGTRAYGPLENMVERLIAASVAAGDEKHAIGIALDSRRLDIIVRILKESPDCSGLLDYTMGLVDGVVNRQFSSLLYENLQNIMLALPKAMFEEQYANIVTCLYRLNNHEQMGQMLRGMIDNDDYIRVYQICYDLVDIGDQKFIKALNDSPVLNAEGNTVIDRVKHILSGISTTQLHLQFLHRANHTDLQLLEDYMNNVDQRNSILHNAIVMSHAIMQAGTCCDVFLRDNLSWFGKANNWAKFTATASIGVIHKGYVSNYKKVLSAYLPTESTNSGHSYSEGGALYALGLVLSNHYDAEAKDLLLNHLRNDAADEPLQHGAALGLGLLCMGQDDMQIYESLKNLLFRNNAVSGQAAAIAIGLLMLGSANLEVQEDLYAFAFDTQHEKIVRACVLAIGMILYRRENDADDMISKLCKDNDPVIRYGGMFACAMAYCGTGSCKAMKELLYASVSDVSDDVRRAAVISLGFVLCNTPDEVPKVLKLLVASYNPHVRYGAAIALGISCAAHAHPDVVRLLHSLSSDRSDFVRQGAFIALGLVLQQSNAETSNDVMQVRELFKSVATEKHQDVMAKFGAIIGAGLMDAGGQNCVASLYSCRGNMRQEAVVGFLIFSQHWYWHSFMHFVCLTFQPTCLIAINKDLKIPTGYKVLCTAPPKMFDYIPHASTEVQEAKKEEASAVLSISAKRSAWLTTQKPNDTAVEPDSKNEKTAAQDDAGSVISDGKSQRMEISSIAATMGYSSRASNEGSSVDYSTDVVMASDGCSVDSNSELLNAAVLDEIGETNVDQLMAGAKLLQNPCKLVPKQAMYCVVPRNDRYSPIFPGRKYGIVLLQDNTPNEPEEYIACEEEQQDAPPFTPFEYKDN</sequence>
<dbReference type="Proteomes" id="UP001195914">
    <property type="component" value="Unassembled WGS sequence"/>
</dbReference>
<dbReference type="AlphaFoldDB" id="A0AAD9LJH9"/>
<comment type="caution">
    <text evidence="8">The sequence shown here is derived from an EMBL/GenBank/DDBJ whole genome shotgun (WGS) entry which is preliminary data.</text>
</comment>
<keyword evidence="3 4" id="KW-0647">Proteasome</keyword>
<dbReference type="Gene3D" id="1.25.10.10">
    <property type="entry name" value="Leucine-rich Repeat Variant"/>
    <property type="match status" value="1"/>
</dbReference>
<reference evidence="8" key="1">
    <citation type="journal article" date="2014" name="Nucleic Acids Res.">
        <title>The evolutionary dynamics of variant antigen genes in Babesia reveal a history of genomic innovation underlying host-parasite interaction.</title>
        <authorList>
            <person name="Jackson A.P."/>
            <person name="Otto T.D."/>
            <person name="Darby A."/>
            <person name="Ramaprasad A."/>
            <person name="Xia D."/>
            <person name="Echaide I.E."/>
            <person name="Farber M."/>
            <person name="Gahlot S."/>
            <person name="Gamble J."/>
            <person name="Gupta D."/>
            <person name="Gupta Y."/>
            <person name="Jackson L."/>
            <person name="Malandrin L."/>
            <person name="Malas T.B."/>
            <person name="Moussa E."/>
            <person name="Nair M."/>
            <person name="Reid A.J."/>
            <person name="Sanders M."/>
            <person name="Sharma J."/>
            <person name="Tracey A."/>
            <person name="Quail M.A."/>
            <person name="Weir W."/>
            <person name="Wastling J.M."/>
            <person name="Hall N."/>
            <person name="Willadsen P."/>
            <person name="Lingelbach K."/>
            <person name="Shiels B."/>
            <person name="Tait A."/>
            <person name="Berriman M."/>
            <person name="Allred D.R."/>
            <person name="Pain A."/>
        </authorList>
    </citation>
    <scope>NUCLEOTIDE SEQUENCE</scope>
    <source>
        <strain evidence="8">1802A</strain>
    </source>
</reference>
<evidence type="ECO:0000256" key="3">
    <source>
        <dbReference type="ARBA" id="ARBA00022942"/>
    </source>
</evidence>
<dbReference type="InterPro" id="IPR016642">
    <property type="entry name" value="26S_Psome_Rpn2"/>
</dbReference>
<dbReference type="InterPro" id="IPR040623">
    <property type="entry name" value="RPN2_C"/>
</dbReference>
<accession>A0AAD9LJH9</accession>
<evidence type="ECO:0000256" key="2">
    <source>
        <dbReference type="ARBA" id="ARBA00022737"/>
    </source>
</evidence>
<evidence type="ECO:0000313" key="9">
    <source>
        <dbReference type="Proteomes" id="UP001195914"/>
    </source>
</evidence>
<dbReference type="InterPro" id="IPR048570">
    <property type="entry name" value="PSMD1_RPN2_N"/>
</dbReference>
<feature type="region of interest" description="Disordered" evidence="5">
    <location>
        <begin position="831"/>
        <end position="862"/>
    </location>
</feature>
<keyword evidence="9" id="KW-1185">Reference proteome</keyword>
<dbReference type="Pfam" id="PF01851">
    <property type="entry name" value="PC_rep"/>
    <property type="match status" value="1"/>
</dbReference>
<evidence type="ECO:0000259" key="6">
    <source>
        <dbReference type="Pfam" id="PF18004"/>
    </source>
</evidence>
<evidence type="ECO:0000313" key="8">
    <source>
        <dbReference type="EMBL" id="KAK1938735.1"/>
    </source>
</evidence>
<dbReference type="Pfam" id="PF13646">
    <property type="entry name" value="HEAT_2"/>
    <property type="match status" value="1"/>
</dbReference>
<dbReference type="GO" id="GO:0005634">
    <property type="term" value="C:nucleus"/>
    <property type="evidence" value="ECO:0007669"/>
    <property type="project" value="TreeGrafter"/>
</dbReference>
<dbReference type="GO" id="GO:0008540">
    <property type="term" value="C:proteasome regulatory particle, base subcomplex"/>
    <property type="evidence" value="ECO:0007669"/>
    <property type="project" value="UniProtKB-UniRule"/>
</dbReference>
<dbReference type="FunFam" id="1.25.10.10:FF:000017">
    <property type="entry name" value="26S proteasome non-ATPase regulatory subunit 1"/>
    <property type="match status" value="1"/>
</dbReference>
<dbReference type="Pfam" id="PF21505">
    <property type="entry name" value="RPN2_N"/>
    <property type="match status" value="1"/>
</dbReference>
<evidence type="ECO:0000256" key="1">
    <source>
        <dbReference type="ARBA" id="ARBA00006308"/>
    </source>
</evidence>
<evidence type="ECO:0000256" key="4">
    <source>
        <dbReference type="PIRNR" id="PIRNR015947"/>
    </source>
</evidence>
<dbReference type="GO" id="GO:0043161">
    <property type="term" value="P:proteasome-mediated ubiquitin-dependent protein catabolic process"/>
    <property type="evidence" value="ECO:0007669"/>
    <property type="project" value="TreeGrafter"/>
</dbReference>
<dbReference type="InterPro" id="IPR016024">
    <property type="entry name" value="ARM-type_fold"/>
</dbReference>
<proteinExistence type="inferred from homology"/>
<dbReference type="GO" id="GO:0042176">
    <property type="term" value="P:regulation of protein catabolic process"/>
    <property type="evidence" value="ECO:0007669"/>
    <property type="project" value="UniProtKB-UniRule"/>
</dbReference>
<protein>
    <submittedName>
        <fullName evidence="8">Uncharacterized protein</fullName>
    </submittedName>
</protein>
<organism evidence="8 9">
    <name type="scientific">Babesia divergens</name>
    <dbReference type="NCBI Taxonomy" id="32595"/>
    <lineage>
        <taxon>Eukaryota</taxon>
        <taxon>Sar</taxon>
        <taxon>Alveolata</taxon>
        <taxon>Apicomplexa</taxon>
        <taxon>Aconoidasida</taxon>
        <taxon>Piroplasmida</taxon>
        <taxon>Babesiidae</taxon>
        <taxon>Babesia</taxon>
    </lineage>
</organism>
<feature type="domain" description="26S proteasome non-ATPase regulatory subunit 1/RPN2 N-terminal" evidence="7">
    <location>
        <begin position="20"/>
        <end position="326"/>
    </location>
</feature>